<evidence type="ECO:0000313" key="4">
    <source>
        <dbReference type="Proteomes" id="UP001558613"/>
    </source>
</evidence>
<accession>A0ABR3MW35</accession>
<evidence type="ECO:0000313" key="3">
    <source>
        <dbReference type="EMBL" id="KAL1268858.1"/>
    </source>
</evidence>
<feature type="region of interest" description="Disordered" evidence="1">
    <location>
        <begin position="127"/>
        <end position="149"/>
    </location>
</feature>
<evidence type="ECO:0000256" key="1">
    <source>
        <dbReference type="SAM" id="MobiDB-lite"/>
    </source>
</evidence>
<dbReference type="PANTHER" id="PTHR34153">
    <property type="entry name" value="SI:CH211-262H13.3-RELATED-RELATED"/>
    <property type="match status" value="1"/>
</dbReference>
<dbReference type="EMBL" id="JAYMGO010000009">
    <property type="protein sequence ID" value="KAL1268858.1"/>
    <property type="molecule type" value="Genomic_DNA"/>
</dbReference>
<proteinExistence type="predicted"/>
<comment type="caution">
    <text evidence="3">The sequence shown here is derived from an EMBL/GenBank/DDBJ whole genome shotgun (WGS) entry which is preliminary data.</text>
</comment>
<sequence>MPHQFNIPLATMPEVEEFEEWLKDSRNAQAKQNMISALGGIGGQNTKKATWSILSSLFSAVVAKQINWKGVNGKKCFKEMQTRSVLIRAVRNNQCFSSATDTEIDCHTIRWFNLACDRGGGRKERARAKEALTEHSTGPHPEQSWTRSGTHMGRISIKEPTSGMELAQCWSR</sequence>
<dbReference type="PANTHER" id="PTHR34153:SF2">
    <property type="entry name" value="SI:CH211-262H13.3-RELATED"/>
    <property type="match status" value="1"/>
</dbReference>
<protein>
    <recommendedName>
        <fullName evidence="2">DUF4806 domain-containing protein</fullName>
    </recommendedName>
</protein>
<gene>
    <name evidence="3" type="ORF">QQF64_034221</name>
</gene>
<dbReference type="InterPro" id="IPR032071">
    <property type="entry name" value="DUF4806"/>
</dbReference>
<evidence type="ECO:0000259" key="2">
    <source>
        <dbReference type="Pfam" id="PF16064"/>
    </source>
</evidence>
<feature type="domain" description="DUF4806" evidence="2">
    <location>
        <begin position="4"/>
        <end position="81"/>
    </location>
</feature>
<name>A0ABR3MW35_9TELE</name>
<dbReference type="Pfam" id="PF16064">
    <property type="entry name" value="DUF4806"/>
    <property type="match status" value="1"/>
</dbReference>
<dbReference type="Proteomes" id="UP001558613">
    <property type="component" value="Unassembled WGS sequence"/>
</dbReference>
<reference evidence="3 4" key="1">
    <citation type="submission" date="2023-09" db="EMBL/GenBank/DDBJ databases">
        <authorList>
            <person name="Wang M."/>
        </authorList>
    </citation>
    <scope>NUCLEOTIDE SEQUENCE [LARGE SCALE GENOMIC DNA]</scope>
    <source>
        <strain evidence="3">GT-2023</strain>
        <tissue evidence="3">Liver</tissue>
    </source>
</reference>
<keyword evidence="4" id="KW-1185">Reference proteome</keyword>
<organism evidence="3 4">
    <name type="scientific">Cirrhinus molitorella</name>
    <name type="common">mud carp</name>
    <dbReference type="NCBI Taxonomy" id="172907"/>
    <lineage>
        <taxon>Eukaryota</taxon>
        <taxon>Metazoa</taxon>
        <taxon>Chordata</taxon>
        <taxon>Craniata</taxon>
        <taxon>Vertebrata</taxon>
        <taxon>Euteleostomi</taxon>
        <taxon>Actinopterygii</taxon>
        <taxon>Neopterygii</taxon>
        <taxon>Teleostei</taxon>
        <taxon>Ostariophysi</taxon>
        <taxon>Cypriniformes</taxon>
        <taxon>Cyprinidae</taxon>
        <taxon>Labeoninae</taxon>
        <taxon>Labeonini</taxon>
        <taxon>Cirrhinus</taxon>
    </lineage>
</organism>